<dbReference type="Proteomes" id="UP000483820">
    <property type="component" value="Chromosome X"/>
</dbReference>
<dbReference type="Pfam" id="PF00069">
    <property type="entry name" value="Pkinase"/>
    <property type="match status" value="1"/>
</dbReference>
<evidence type="ECO:0000256" key="7">
    <source>
        <dbReference type="ARBA" id="ARBA00022840"/>
    </source>
</evidence>
<dbReference type="InterPro" id="IPR011009">
    <property type="entry name" value="Kinase-like_dom_sf"/>
</dbReference>
<dbReference type="GO" id="GO:0004712">
    <property type="term" value="F:protein serine/threonine/tyrosine kinase activity"/>
    <property type="evidence" value="ECO:0007669"/>
    <property type="project" value="UniProtKB-EC"/>
</dbReference>
<dbReference type="Gene3D" id="3.30.10.30">
    <property type="entry name" value="DYRK"/>
    <property type="match status" value="1"/>
</dbReference>
<dbReference type="SMART" id="SM00220">
    <property type="entry name" value="S_TKc"/>
    <property type="match status" value="1"/>
</dbReference>
<dbReference type="KEGG" id="crq:GCK72_024707"/>
<comment type="catalytic activity">
    <reaction evidence="9">
        <text>L-threonyl-[protein] + ATP = O-phospho-L-threonyl-[protein] + ADP + H(+)</text>
        <dbReference type="Rhea" id="RHEA:46608"/>
        <dbReference type="Rhea" id="RHEA-COMP:11060"/>
        <dbReference type="Rhea" id="RHEA-COMP:11605"/>
        <dbReference type="ChEBI" id="CHEBI:15378"/>
        <dbReference type="ChEBI" id="CHEBI:30013"/>
        <dbReference type="ChEBI" id="CHEBI:30616"/>
        <dbReference type="ChEBI" id="CHEBI:61977"/>
        <dbReference type="ChEBI" id="CHEBI:456216"/>
        <dbReference type="EC" id="2.7.12.1"/>
    </reaction>
</comment>
<evidence type="ECO:0000256" key="1">
    <source>
        <dbReference type="ARBA" id="ARBA00008867"/>
    </source>
</evidence>
<dbReference type="PANTHER" id="PTHR24058:SF112">
    <property type="entry name" value="DUAL SPECIFICITY TYROSINE-PHOSPHORYLATION-REGULATED KINASE 3 HOMOLOG-RELATED"/>
    <property type="match status" value="1"/>
</dbReference>
<dbReference type="CTD" id="9821972"/>
<dbReference type="InterPro" id="IPR008271">
    <property type="entry name" value="Ser/Thr_kinase_AS"/>
</dbReference>
<keyword evidence="6" id="KW-0418">Kinase</keyword>
<dbReference type="PANTHER" id="PTHR24058">
    <property type="entry name" value="DUAL SPECIFICITY PROTEIN KINASE"/>
    <property type="match status" value="1"/>
</dbReference>
<dbReference type="InterPro" id="IPR017441">
    <property type="entry name" value="Protein_kinase_ATP_BS"/>
</dbReference>
<gene>
    <name evidence="14" type="ORF">GCK72_024707</name>
</gene>
<feature type="binding site" evidence="11">
    <location>
        <position position="133"/>
    </location>
    <ligand>
        <name>ATP</name>
        <dbReference type="ChEBI" id="CHEBI:30616"/>
    </ligand>
</feature>
<dbReference type="GO" id="GO:0005856">
    <property type="term" value="C:cytoskeleton"/>
    <property type="evidence" value="ECO:0007669"/>
    <property type="project" value="TreeGrafter"/>
</dbReference>
<evidence type="ECO:0000256" key="3">
    <source>
        <dbReference type="ARBA" id="ARBA00022527"/>
    </source>
</evidence>
<protein>
    <recommendedName>
        <fullName evidence="2">dual-specificity kinase</fullName>
        <ecNumber evidence="2">2.7.12.1</ecNumber>
    </recommendedName>
</protein>
<evidence type="ECO:0000256" key="8">
    <source>
        <dbReference type="ARBA" id="ARBA00049003"/>
    </source>
</evidence>
<comment type="caution">
    <text evidence="14">The sequence shown here is derived from an EMBL/GenBank/DDBJ whole genome shotgun (WGS) entry which is preliminary data.</text>
</comment>
<evidence type="ECO:0000256" key="11">
    <source>
        <dbReference type="PROSITE-ProRule" id="PRU10141"/>
    </source>
</evidence>
<dbReference type="PROSITE" id="PS50011">
    <property type="entry name" value="PROTEIN_KINASE_DOM"/>
    <property type="match status" value="1"/>
</dbReference>
<comment type="similarity">
    <text evidence="1">Belongs to the protein kinase superfamily. CMGC Ser/Thr protein kinase family. MNB/DYRK subfamily.</text>
</comment>
<dbReference type="GeneID" id="9821972"/>
<comment type="catalytic activity">
    <reaction evidence="10">
        <text>L-tyrosyl-[protein] + ATP = O-phospho-L-tyrosyl-[protein] + ADP + H(+)</text>
        <dbReference type="Rhea" id="RHEA:10596"/>
        <dbReference type="Rhea" id="RHEA-COMP:10136"/>
        <dbReference type="Rhea" id="RHEA-COMP:20101"/>
        <dbReference type="ChEBI" id="CHEBI:15378"/>
        <dbReference type="ChEBI" id="CHEBI:30616"/>
        <dbReference type="ChEBI" id="CHEBI:46858"/>
        <dbReference type="ChEBI" id="CHEBI:61978"/>
        <dbReference type="ChEBI" id="CHEBI:456216"/>
        <dbReference type="EC" id="2.7.12.1"/>
    </reaction>
</comment>
<dbReference type="InterPro" id="IPR050494">
    <property type="entry name" value="Ser_Thr_dual-spec_kinase"/>
</dbReference>
<evidence type="ECO:0000256" key="10">
    <source>
        <dbReference type="ARBA" id="ARBA00051680"/>
    </source>
</evidence>
<dbReference type="GO" id="GO:0005737">
    <property type="term" value="C:cytoplasm"/>
    <property type="evidence" value="ECO:0007669"/>
    <property type="project" value="TreeGrafter"/>
</dbReference>
<keyword evidence="7 11" id="KW-0067">ATP-binding</keyword>
<reference evidence="14 15" key="1">
    <citation type="submission" date="2019-12" db="EMBL/GenBank/DDBJ databases">
        <title>Chromosome-level assembly of the Caenorhabditis remanei genome.</title>
        <authorList>
            <person name="Teterina A.A."/>
            <person name="Willis J.H."/>
            <person name="Phillips P.C."/>
        </authorList>
    </citation>
    <scope>NUCLEOTIDE SEQUENCE [LARGE SCALE GENOMIC DNA]</scope>
    <source>
        <strain evidence="14 15">PX506</strain>
        <tissue evidence="14">Whole organism</tissue>
    </source>
</reference>
<dbReference type="PROSITE" id="PS00108">
    <property type="entry name" value="PROTEIN_KINASE_ST"/>
    <property type="match status" value="1"/>
</dbReference>
<dbReference type="EC" id="2.7.12.1" evidence="2"/>
<proteinExistence type="inferred from homology"/>
<dbReference type="InterPro" id="IPR042521">
    <property type="entry name" value="DYRK"/>
</dbReference>
<name>A0A6A5G005_CAERE</name>
<dbReference type="GO" id="GO:0005524">
    <property type="term" value="F:ATP binding"/>
    <property type="evidence" value="ECO:0007669"/>
    <property type="project" value="UniProtKB-UniRule"/>
</dbReference>
<accession>A0A6A5G005</accession>
<dbReference type="RefSeq" id="XP_003118178.2">
    <property type="nucleotide sequence ID" value="XM_003118130.2"/>
</dbReference>
<keyword evidence="5 11" id="KW-0547">Nucleotide-binding</keyword>
<evidence type="ECO:0000256" key="5">
    <source>
        <dbReference type="ARBA" id="ARBA00022741"/>
    </source>
</evidence>
<dbReference type="AlphaFoldDB" id="A0A6A5G005"/>
<dbReference type="SUPFAM" id="SSF56112">
    <property type="entry name" value="Protein kinase-like (PK-like)"/>
    <property type="match status" value="1"/>
</dbReference>
<keyword evidence="4" id="KW-0808">Transferase</keyword>
<evidence type="ECO:0000256" key="4">
    <source>
        <dbReference type="ARBA" id="ARBA00022679"/>
    </source>
</evidence>
<evidence type="ECO:0000259" key="13">
    <source>
        <dbReference type="PROSITE" id="PS50011"/>
    </source>
</evidence>
<organism evidence="14 15">
    <name type="scientific">Caenorhabditis remanei</name>
    <name type="common">Caenorhabditis vulgaris</name>
    <dbReference type="NCBI Taxonomy" id="31234"/>
    <lineage>
        <taxon>Eukaryota</taxon>
        <taxon>Metazoa</taxon>
        <taxon>Ecdysozoa</taxon>
        <taxon>Nematoda</taxon>
        <taxon>Chromadorea</taxon>
        <taxon>Rhabditida</taxon>
        <taxon>Rhabditina</taxon>
        <taxon>Rhabditomorpha</taxon>
        <taxon>Rhabditoidea</taxon>
        <taxon>Rhabditidae</taxon>
        <taxon>Peloderinae</taxon>
        <taxon>Caenorhabditis</taxon>
    </lineage>
</organism>
<dbReference type="Gene3D" id="1.10.510.10">
    <property type="entry name" value="Transferase(Phosphotransferase) domain 1"/>
    <property type="match status" value="1"/>
</dbReference>
<dbReference type="GO" id="GO:0005634">
    <property type="term" value="C:nucleus"/>
    <property type="evidence" value="ECO:0007669"/>
    <property type="project" value="TreeGrafter"/>
</dbReference>
<evidence type="ECO:0000313" key="14">
    <source>
        <dbReference type="EMBL" id="KAF1748240.1"/>
    </source>
</evidence>
<dbReference type="InterPro" id="IPR000719">
    <property type="entry name" value="Prot_kinase_dom"/>
</dbReference>
<dbReference type="GO" id="GO:0004674">
    <property type="term" value="F:protein serine/threonine kinase activity"/>
    <property type="evidence" value="ECO:0007669"/>
    <property type="project" value="UniProtKB-KW"/>
</dbReference>
<evidence type="ECO:0000256" key="6">
    <source>
        <dbReference type="ARBA" id="ARBA00022777"/>
    </source>
</evidence>
<keyword evidence="3 12" id="KW-0723">Serine/threonine-protein kinase</keyword>
<dbReference type="PROSITE" id="PS00107">
    <property type="entry name" value="PROTEIN_KINASE_ATP"/>
    <property type="match status" value="1"/>
</dbReference>
<comment type="catalytic activity">
    <reaction evidence="8">
        <text>L-seryl-[protein] + ATP = O-phospho-L-seryl-[protein] + ADP + H(+)</text>
        <dbReference type="Rhea" id="RHEA:17989"/>
        <dbReference type="Rhea" id="RHEA-COMP:9863"/>
        <dbReference type="Rhea" id="RHEA-COMP:11604"/>
        <dbReference type="ChEBI" id="CHEBI:15378"/>
        <dbReference type="ChEBI" id="CHEBI:29999"/>
        <dbReference type="ChEBI" id="CHEBI:30616"/>
        <dbReference type="ChEBI" id="CHEBI:83421"/>
        <dbReference type="ChEBI" id="CHEBI:456216"/>
        <dbReference type="EC" id="2.7.12.1"/>
    </reaction>
</comment>
<evidence type="ECO:0000256" key="12">
    <source>
        <dbReference type="RuleBase" id="RU000304"/>
    </source>
</evidence>
<evidence type="ECO:0000256" key="2">
    <source>
        <dbReference type="ARBA" id="ARBA00013203"/>
    </source>
</evidence>
<evidence type="ECO:0000313" key="15">
    <source>
        <dbReference type="Proteomes" id="UP000483820"/>
    </source>
</evidence>
<sequence length="417" mass="47949">MSKISETGTKLEELHPVVEQKSVKVEKLKPIFKRVNNGITSQEIISTYSKLITDYEKKEVVNFPVVYTIGAFSAKNYRCHRTGLFTSTCASFETSSGDHVAYRYLVDRVLGDGSYSEVYRCIDRKTETPVAVKILKHNMQIFDEEVQALTKISQLDPVGKSNCIRLLDHGKFRRHHYLVFEMMHCSLATYLDDVKNVSVQECGKMMRSILFALDFLHQHKIVHCDVKPDNILMSSSDPNNLKLADFGLATKDPTDVGDSILQTRHFRAPEIYFQGIITSATDMWSFGCVVAQMVLGKPLMAGRHYYDQLALIEQFFGLPPIPYYKRHLHFYGDYPKHCEKFYDSVTRKPFLRLEMIYHAANPKTGLPGSKTLKDVFPDPEQFVIVEFLSRCFKYEPAERILPTFALKHPLFFQEPNL</sequence>
<evidence type="ECO:0000256" key="9">
    <source>
        <dbReference type="ARBA" id="ARBA00049308"/>
    </source>
</evidence>
<dbReference type="EMBL" id="WUAV01000006">
    <property type="protein sequence ID" value="KAF1748240.1"/>
    <property type="molecule type" value="Genomic_DNA"/>
</dbReference>
<feature type="domain" description="Protein kinase" evidence="13">
    <location>
        <begin position="104"/>
        <end position="411"/>
    </location>
</feature>
<dbReference type="Gene3D" id="3.30.200.20">
    <property type="entry name" value="Phosphorylase Kinase, domain 1"/>
    <property type="match status" value="1"/>
</dbReference>